<reference evidence="2 3" key="1">
    <citation type="submission" date="2014-07" db="EMBL/GenBank/DDBJ databases">
        <authorList>
            <person name="McCorrison J."/>
            <person name="Sanka R."/>
            <person name="Torralba M."/>
            <person name="Gillis M."/>
            <person name="Haft D.H."/>
            <person name="Methe B."/>
            <person name="Sutton G."/>
            <person name="Nelson K.E."/>
        </authorList>
    </citation>
    <scope>NUCLEOTIDE SEQUENCE [LARGE SCALE GENOMIC DNA]</scope>
    <source>
        <strain evidence="2 3">DNF00853</strain>
    </source>
</reference>
<protein>
    <submittedName>
        <fullName evidence="2">Uncharacterized protein</fullName>
    </submittedName>
</protein>
<dbReference type="Proteomes" id="UP000029556">
    <property type="component" value="Unassembled WGS sequence"/>
</dbReference>
<dbReference type="OrthoDB" id="1467932at2"/>
<dbReference type="EMBL" id="JRNN01000032">
    <property type="protein sequence ID" value="KGF36093.1"/>
    <property type="molecule type" value="Genomic_DNA"/>
</dbReference>
<feature type="coiled-coil region" evidence="1">
    <location>
        <begin position="36"/>
        <end position="63"/>
    </location>
</feature>
<evidence type="ECO:0000313" key="2">
    <source>
        <dbReference type="EMBL" id="KGF36093.1"/>
    </source>
</evidence>
<evidence type="ECO:0000256" key="1">
    <source>
        <dbReference type="SAM" id="Coils"/>
    </source>
</evidence>
<dbReference type="AlphaFoldDB" id="A0A095ZN32"/>
<dbReference type="RefSeq" id="WP_036872006.1">
    <property type="nucleotide sequence ID" value="NZ_JRNN01000032.1"/>
</dbReference>
<gene>
    <name evidence="2" type="ORF">HMPREF2137_03035</name>
</gene>
<keyword evidence="1" id="KW-0175">Coiled coil</keyword>
<evidence type="ECO:0000313" key="3">
    <source>
        <dbReference type="Proteomes" id="UP000029556"/>
    </source>
</evidence>
<name>A0A095ZN32_9BACT</name>
<sequence length="97" mass="11342">MDANEKTLTLFTTRMRQMVLQYKETKQENSSLYAMVDERDAKIKQLEAKLDQAQKDYNSLKLAKMIEISTTDLEVAKKRLSKLIRDVNKCITLLNEK</sequence>
<proteinExistence type="predicted"/>
<organism evidence="2 3">
    <name type="scientific">Hoylesella buccalis DNF00853</name>
    <dbReference type="NCBI Taxonomy" id="1401074"/>
    <lineage>
        <taxon>Bacteria</taxon>
        <taxon>Pseudomonadati</taxon>
        <taxon>Bacteroidota</taxon>
        <taxon>Bacteroidia</taxon>
        <taxon>Bacteroidales</taxon>
        <taxon>Prevotellaceae</taxon>
        <taxon>Hoylesella</taxon>
    </lineage>
</organism>
<comment type="caution">
    <text evidence="2">The sequence shown here is derived from an EMBL/GenBank/DDBJ whole genome shotgun (WGS) entry which is preliminary data.</text>
</comment>
<accession>A0A095ZN32</accession>